<keyword evidence="4" id="KW-1133">Transmembrane helix</keyword>
<dbReference type="EMBL" id="PFFO01000121">
    <property type="protein sequence ID" value="PIW07400.1"/>
    <property type="molecule type" value="Genomic_DNA"/>
</dbReference>
<organism evidence="6 7">
    <name type="scientific">Candidatus Collierbacteria bacterium CG17_big_fil_post_rev_8_21_14_2_50_45_7</name>
    <dbReference type="NCBI Taxonomy" id="1974536"/>
    <lineage>
        <taxon>Bacteria</taxon>
        <taxon>Candidatus Collieribacteriota</taxon>
    </lineage>
</organism>
<dbReference type="Proteomes" id="UP000230556">
    <property type="component" value="Unassembled WGS sequence"/>
</dbReference>
<accession>A0A2M7FNV3</accession>
<evidence type="ECO:0000256" key="3">
    <source>
        <dbReference type="ARBA" id="ARBA00022960"/>
    </source>
</evidence>
<proteinExistence type="predicted"/>
<dbReference type="GO" id="GO:0008360">
    <property type="term" value="P:regulation of cell shape"/>
    <property type="evidence" value="ECO:0007669"/>
    <property type="project" value="UniProtKB-KW"/>
</dbReference>
<evidence type="ECO:0000256" key="1">
    <source>
        <dbReference type="ARBA" id="ARBA00004141"/>
    </source>
</evidence>
<evidence type="ECO:0000313" key="6">
    <source>
        <dbReference type="EMBL" id="PIW07400.1"/>
    </source>
</evidence>
<comment type="subcellular location">
    <subcellularLocation>
        <location evidence="1">Membrane</location>
        <topology evidence="1">Multi-pass membrane protein</topology>
    </subcellularLocation>
</comment>
<reference evidence="7" key="1">
    <citation type="submission" date="2017-09" db="EMBL/GenBank/DDBJ databases">
        <title>Depth-based differentiation of microbial function through sediment-hosted aquifers and enrichment of novel symbionts in the deep terrestrial subsurface.</title>
        <authorList>
            <person name="Probst A.J."/>
            <person name="Ladd B."/>
            <person name="Jarett J.K."/>
            <person name="Geller-Mcgrath D.E."/>
            <person name="Sieber C.M.K."/>
            <person name="Emerson J.B."/>
            <person name="Anantharaman K."/>
            <person name="Thomas B.C."/>
            <person name="Malmstrom R."/>
            <person name="Stieglmeier M."/>
            <person name="Klingl A."/>
            <person name="Woyke T."/>
            <person name="Ryan C.M."/>
            <person name="Banfield J.F."/>
        </authorList>
    </citation>
    <scope>NUCLEOTIDE SEQUENCE [LARGE SCALE GENOMIC DNA]</scope>
</reference>
<gene>
    <name evidence="6" type="ORF">COW38_02820</name>
</gene>
<dbReference type="PANTHER" id="PTHR30474">
    <property type="entry name" value="CELL CYCLE PROTEIN"/>
    <property type="match status" value="1"/>
</dbReference>
<comment type="caution">
    <text evidence="6">The sequence shown here is derived from an EMBL/GenBank/DDBJ whole genome shotgun (WGS) entry which is preliminary data.</text>
</comment>
<dbReference type="InterPro" id="IPR001182">
    <property type="entry name" value="FtsW/RodA"/>
</dbReference>
<evidence type="ECO:0000256" key="2">
    <source>
        <dbReference type="ARBA" id="ARBA00022692"/>
    </source>
</evidence>
<sequence>MFGEYLPRLLADYQLKRLETFVNPYSDPLGAGYNVIQSIIAVGSGGILGKGL</sequence>
<keyword evidence="5" id="KW-0472">Membrane</keyword>
<name>A0A2M7FNV3_9BACT</name>
<feature type="non-terminal residue" evidence="6">
    <location>
        <position position="52"/>
    </location>
</feature>
<keyword evidence="3" id="KW-0133">Cell shape</keyword>
<evidence type="ECO:0000256" key="5">
    <source>
        <dbReference type="ARBA" id="ARBA00023136"/>
    </source>
</evidence>
<protein>
    <submittedName>
        <fullName evidence="6">Rod shape-determining protein RodA</fullName>
    </submittedName>
</protein>
<dbReference type="GO" id="GO:0032153">
    <property type="term" value="C:cell division site"/>
    <property type="evidence" value="ECO:0007669"/>
    <property type="project" value="TreeGrafter"/>
</dbReference>
<dbReference type="AlphaFoldDB" id="A0A2M7FNV3"/>
<keyword evidence="2" id="KW-0812">Transmembrane</keyword>
<dbReference type="GO" id="GO:0051301">
    <property type="term" value="P:cell division"/>
    <property type="evidence" value="ECO:0007669"/>
    <property type="project" value="InterPro"/>
</dbReference>
<dbReference type="GO" id="GO:0005886">
    <property type="term" value="C:plasma membrane"/>
    <property type="evidence" value="ECO:0007669"/>
    <property type="project" value="TreeGrafter"/>
</dbReference>
<evidence type="ECO:0000256" key="4">
    <source>
        <dbReference type="ARBA" id="ARBA00022989"/>
    </source>
</evidence>
<evidence type="ECO:0000313" key="7">
    <source>
        <dbReference type="Proteomes" id="UP000230556"/>
    </source>
</evidence>
<dbReference type="GO" id="GO:0015648">
    <property type="term" value="F:lipid-linked peptidoglycan transporter activity"/>
    <property type="evidence" value="ECO:0007669"/>
    <property type="project" value="TreeGrafter"/>
</dbReference>
<dbReference type="Pfam" id="PF01098">
    <property type="entry name" value="FTSW_RODA_SPOVE"/>
    <property type="match status" value="1"/>
</dbReference>